<evidence type="ECO:0000313" key="1">
    <source>
        <dbReference type="EMBL" id="MBN7825454.1"/>
    </source>
</evidence>
<comment type="caution">
    <text evidence="1">The sequence shown here is derived from an EMBL/GenBank/DDBJ whole genome shotgun (WGS) entry which is preliminary data.</text>
</comment>
<proteinExistence type="predicted"/>
<dbReference type="AlphaFoldDB" id="A0A939DMF0"/>
<dbReference type="EMBL" id="JAFKCV010000004">
    <property type="protein sequence ID" value="MBN7825454.1"/>
    <property type="molecule type" value="Genomic_DNA"/>
</dbReference>
<gene>
    <name evidence="1" type="ORF">J0A66_09495</name>
</gene>
<dbReference type="Pfam" id="PF06267">
    <property type="entry name" value="DUF1028"/>
    <property type="match status" value="1"/>
</dbReference>
<dbReference type="PANTHER" id="PTHR39328">
    <property type="entry name" value="BLL2871 PROTEIN"/>
    <property type="match status" value="1"/>
</dbReference>
<dbReference type="InterPro" id="IPR010430">
    <property type="entry name" value="DUF1028"/>
</dbReference>
<reference evidence="1" key="1">
    <citation type="submission" date="2021-03" db="EMBL/GenBank/DDBJ databases">
        <title>novel species isolated from a fishpond in China.</title>
        <authorList>
            <person name="Lu H."/>
            <person name="Cai Z."/>
        </authorList>
    </citation>
    <scope>NUCLEOTIDE SEQUENCE</scope>
    <source>
        <strain evidence="1">JCM 30855</strain>
    </source>
</reference>
<accession>A0A939DMF0</accession>
<organism evidence="1 2">
    <name type="scientific">Bowmanella dokdonensis</name>
    <dbReference type="NCBI Taxonomy" id="751969"/>
    <lineage>
        <taxon>Bacteria</taxon>
        <taxon>Pseudomonadati</taxon>
        <taxon>Pseudomonadota</taxon>
        <taxon>Gammaproteobacteria</taxon>
        <taxon>Alteromonadales</taxon>
        <taxon>Alteromonadaceae</taxon>
        <taxon>Bowmanella</taxon>
    </lineage>
</organism>
<dbReference type="Gene3D" id="3.60.20.10">
    <property type="entry name" value="Glutamine Phosphoribosylpyrophosphate, subunit 1, domain 1"/>
    <property type="match status" value="1"/>
</dbReference>
<keyword evidence="2" id="KW-1185">Reference proteome</keyword>
<dbReference type="Proteomes" id="UP000664654">
    <property type="component" value="Unassembled WGS sequence"/>
</dbReference>
<dbReference type="PANTHER" id="PTHR39328:SF1">
    <property type="entry name" value="BLL2871 PROTEIN"/>
    <property type="match status" value="1"/>
</dbReference>
<dbReference type="InterPro" id="IPR029055">
    <property type="entry name" value="Ntn_hydrolases_N"/>
</dbReference>
<dbReference type="SUPFAM" id="SSF56235">
    <property type="entry name" value="N-terminal nucleophile aminohydrolases (Ntn hydrolases)"/>
    <property type="match status" value="1"/>
</dbReference>
<sequence length="122" mass="13155">MVYSGKEITSWQGSRLGHDVAVLGNILVDEKVISQAYAAFEQGRKGAFATRLMLALKAGEEQGGDNRCDKQAARSAFVSVYNPHTGAITELSVFGTDKGGQPAVTLLKNKFDKLYQTDQGTN</sequence>
<protein>
    <submittedName>
        <fullName evidence="1">DUF1028 domain-containing protein</fullName>
    </submittedName>
</protein>
<name>A0A939DMF0_9ALTE</name>
<evidence type="ECO:0000313" key="2">
    <source>
        <dbReference type="Proteomes" id="UP000664654"/>
    </source>
</evidence>